<evidence type="ECO:0000256" key="1">
    <source>
        <dbReference type="SAM" id="Phobius"/>
    </source>
</evidence>
<feature type="transmembrane region" description="Helical" evidence="1">
    <location>
        <begin position="12"/>
        <end position="31"/>
    </location>
</feature>
<dbReference type="AlphaFoldDB" id="A0A6P6YJP2"/>
<protein>
    <submittedName>
        <fullName evidence="3">Uncharacterized protein LOC113798606</fullName>
    </submittedName>
</protein>
<organism evidence="2 3">
    <name type="scientific">Dermatophagoides pteronyssinus</name>
    <name type="common">European house dust mite</name>
    <dbReference type="NCBI Taxonomy" id="6956"/>
    <lineage>
        <taxon>Eukaryota</taxon>
        <taxon>Metazoa</taxon>
        <taxon>Ecdysozoa</taxon>
        <taxon>Arthropoda</taxon>
        <taxon>Chelicerata</taxon>
        <taxon>Arachnida</taxon>
        <taxon>Acari</taxon>
        <taxon>Acariformes</taxon>
        <taxon>Sarcoptiformes</taxon>
        <taxon>Astigmata</taxon>
        <taxon>Psoroptidia</taxon>
        <taxon>Analgoidea</taxon>
        <taxon>Pyroglyphidae</taxon>
        <taxon>Dermatophagoidinae</taxon>
        <taxon>Dermatophagoides</taxon>
    </lineage>
</organism>
<evidence type="ECO:0000313" key="2">
    <source>
        <dbReference type="Proteomes" id="UP000515146"/>
    </source>
</evidence>
<reference evidence="3" key="1">
    <citation type="submission" date="2025-08" db="UniProtKB">
        <authorList>
            <consortium name="RefSeq"/>
        </authorList>
    </citation>
    <scope>IDENTIFICATION</scope>
    <source>
        <strain evidence="3">Airmid</strain>
    </source>
</reference>
<gene>
    <name evidence="3" type="primary">LOC113798606</name>
</gene>
<dbReference type="OrthoDB" id="10353852at2759"/>
<dbReference type="InParanoid" id="A0A6P6YJP2"/>
<keyword evidence="1" id="KW-0812">Transmembrane</keyword>
<evidence type="ECO:0000313" key="3">
    <source>
        <dbReference type="RefSeq" id="XP_027204966.1"/>
    </source>
</evidence>
<dbReference type="RefSeq" id="XP_027204966.1">
    <property type="nucleotide sequence ID" value="XM_027349165.1"/>
</dbReference>
<proteinExistence type="predicted"/>
<name>A0A6P6YJP2_DERPT</name>
<keyword evidence="1" id="KW-0472">Membrane</keyword>
<dbReference type="Proteomes" id="UP000515146">
    <property type="component" value="Unplaced"/>
</dbReference>
<keyword evidence="1" id="KW-1133">Transmembrane helix</keyword>
<accession>A0A6P6YJP2</accession>
<keyword evidence="2" id="KW-1185">Reference proteome</keyword>
<sequence>MNHNNHYHHLRHSNLSIISIVLLLITIFFINKSLAFVEEYRFDPHPHLPREAPEPEPEPEPYTWGYMTPICEQICRNGHTCKKLIKILADQIDHCIAGSLYNCVANQPFHIQFSSKERYRRYYHMMNEKNVQCPIRLNQCPQGFLPSGFGKNDQQRQRCIPITQCKYLQQIYSHLNEIHDGIDWC</sequence>
<dbReference type="KEGG" id="dpte:113798606"/>
<dbReference type="OMA" id="STWTESK"/>